<comment type="caution">
    <text evidence="2">The sequence shown here is derived from an EMBL/GenBank/DDBJ whole genome shotgun (WGS) entry which is preliminary data.</text>
</comment>
<proteinExistence type="predicted"/>
<protein>
    <submittedName>
        <fullName evidence="2">Uncharacterized protein</fullName>
    </submittedName>
</protein>
<reference evidence="2 3" key="1">
    <citation type="submission" date="2017-08" db="EMBL/GenBank/DDBJ databases">
        <title>Draft genome sequence of filamentous cyanobacterium Calothrix elsteri CCALA 953.</title>
        <authorList>
            <person name="Gagunashvili A.N."/>
            <person name="Elster J."/>
            <person name="Andresson O.S."/>
        </authorList>
    </citation>
    <scope>NUCLEOTIDE SEQUENCE [LARGE SCALE GENOMIC DNA]</scope>
    <source>
        <strain evidence="2 3">CCALA 953</strain>
    </source>
</reference>
<organism evidence="2 3">
    <name type="scientific">Brunnivagina elsteri CCALA 953</name>
    <dbReference type="NCBI Taxonomy" id="987040"/>
    <lineage>
        <taxon>Bacteria</taxon>
        <taxon>Bacillati</taxon>
        <taxon>Cyanobacteriota</taxon>
        <taxon>Cyanophyceae</taxon>
        <taxon>Nostocales</taxon>
        <taxon>Calotrichaceae</taxon>
        <taxon>Brunnivagina</taxon>
    </lineage>
</organism>
<dbReference type="AlphaFoldDB" id="A0A2A2TM08"/>
<name>A0A2A2TM08_9CYAN</name>
<dbReference type="EMBL" id="NTFS01000067">
    <property type="protein sequence ID" value="PAX57946.1"/>
    <property type="molecule type" value="Genomic_DNA"/>
</dbReference>
<sequence>MEIVEEKIDVKGGFDLSSLLQSLNIYPAAASSINTLGGHSIGNTVTTNNITMPIFLVFNYSPYNSSSRGRFSPYFRQSRKSSRR</sequence>
<keyword evidence="3" id="KW-1185">Reference proteome</keyword>
<evidence type="ECO:0000256" key="1">
    <source>
        <dbReference type="SAM" id="MobiDB-lite"/>
    </source>
</evidence>
<dbReference type="Proteomes" id="UP000218238">
    <property type="component" value="Unassembled WGS sequence"/>
</dbReference>
<gene>
    <name evidence="2" type="ORF">CK510_08595</name>
</gene>
<evidence type="ECO:0000313" key="2">
    <source>
        <dbReference type="EMBL" id="PAX57946.1"/>
    </source>
</evidence>
<evidence type="ECO:0000313" key="3">
    <source>
        <dbReference type="Proteomes" id="UP000218238"/>
    </source>
</evidence>
<accession>A0A2A2TM08</accession>
<feature type="region of interest" description="Disordered" evidence="1">
    <location>
        <begin position="63"/>
        <end position="84"/>
    </location>
</feature>